<comment type="similarity">
    <text evidence="1">Belongs to the mab-21 family.</text>
</comment>
<feature type="domain" description="Mab-21-like nucleotidyltransferase" evidence="2">
    <location>
        <begin position="78"/>
        <end position="149"/>
    </location>
</feature>
<proteinExistence type="inferred from homology"/>
<evidence type="ECO:0000259" key="2">
    <source>
        <dbReference type="Pfam" id="PF03281"/>
    </source>
</evidence>
<feature type="domain" description="Mab-21-like HhH/H2TH-like" evidence="3">
    <location>
        <begin position="163"/>
        <end position="239"/>
    </location>
</feature>
<reference evidence="4" key="3">
    <citation type="submission" date="2023-05" db="EMBL/GenBank/DDBJ databases">
        <authorList>
            <person name="Smith C.H."/>
        </authorList>
    </citation>
    <scope>NUCLEOTIDE SEQUENCE</scope>
    <source>
        <strain evidence="4">CHS0354</strain>
        <tissue evidence="4">Mantle</tissue>
    </source>
</reference>
<organism evidence="4 5">
    <name type="scientific">Potamilus streckersoni</name>
    <dbReference type="NCBI Taxonomy" id="2493646"/>
    <lineage>
        <taxon>Eukaryota</taxon>
        <taxon>Metazoa</taxon>
        <taxon>Spiralia</taxon>
        <taxon>Lophotrochozoa</taxon>
        <taxon>Mollusca</taxon>
        <taxon>Bivalvia</taxon>
        <taxon>Autobranchia</taxon>
        <taxon>Heteroconchia</taxon>
        <taxon>Palaeoheterodonta</taxon>
        <taxon>Unionida</taxon>
        <taxon>Unionoidea</taxon>
        <taxon>Unionidae</taxon>
        <taxon>Ambleminae</taxon>
        <taxon>Lampsilini</taxon>
        <taxon>Potamilus</taxon>
    </lineage>
</organism>
<dbReference type="Gene3D" id="1.10.1410.40">
    <property type="match status" value="1"/>
</dbReference>
<comment type="caution">
    <text evidence="4">The sequence shown here is derived from an EMBL/GenBank/DDBJ whole genome shotgun (WGS) entry which is preliminary data.</text>
</comment>
<evidence type="ECO:0000259" key="3">
    <source>
        <dbReference type="Pfam" id="PF20266"/>
    </source>
</evidence>
<name>A0AAE0SRC7_9BIVA</name>
<evidence type="ECO:0000313" key="4">
    <source>
        <dbReference type="EMBL" id="KAK3596153.1"/>
    </source>
</evidence>
<evidence type="ECO:0000256" key="1">
    <source>
        <dbReference type="ARBA" id="ARBA00008307"/>
    </source>
</evidence>
<dbReference type="Pfam" id="PF03281">
    <property type="entry name" value="Mab-21"/>
    <property type="match status" value="1"/>
</dbReference>
<reference evidence="4" key="2">
    <citation type="journal article" date="2021" name="Genome Biol. Evol.">
        <title>Developing a high-quality reference genome for a parasitic bivalve with doubly uniparental inheritance (Bivalvia: Unionida).</title>
        <authorList>
            <person name="Smith C.H."/>
        </authorList>
    </citation>
    <scope>NUCLEOTIDE SEQUENCE</scope>
    <source>
        <strain evidence="4">CHS0354</strain>
        <tissue evidence="4">Mantle</tissue>
    </source>
</reference>
<accession>A0AAE0SRC7</accession>
<dbReference type="EMBL" id="JAEAOA010000844">
    <property type="protein sequence ID" value="KAK3596153.1"/>
    <property type="molecule type" value="Genomic_DNA"/>
</dbReference>
<gene>
    <name evidence="4" type="ORF">CHS0354_013741</name>
</gene>
<dbReference type="InterPro" id="IPR046903">
    <property type="entry name" value="Mab-21-like_nuc_Trfase"/>
</dbReference>
<evidence type="ECO:0000313" key="5">
    <source>
        <dbReference type="Proteomes" id="UP001195483"/>
    </source>
</evidence>
<dbReference type="PANTHER" id="PTHR10656">
    <property type="entry name" value="CELL FATE DETERMINING PROTEIN MAB21-RELATED"/>
    <property type="match status" value="1"/>
</dbReference>
<dbReference type="AlphaFoldDB" id="A0AAE0SRC7"/>
<dbReference type="InterPro" id="IPR046906">
    <property type="entry name" value="Mab-21_HhH/H2TH-like"/>
</dbReference>
<dbReference type="SMART" id="SM01265">
    <property type="entry name" value="Mab-21"/>
    <property type="match status" value="1"/>
</dbReference>
<reference evidence="4" key="1">
    <citation type="journal article" date="2021" name="Genome Biol. Evol.">
        <title>A High-Quality Reference Genome for a Parasitic Bivalve with Doubly Uniparental Inheritance (Bivalvia: Unionida).</title>
        <authorList>
            <person name="Smith C.H."/>
        </authorList>
    </citation>
    <scope>NUCLEOTIDE SEQUENCE</scope>
    <source>
        <strain evidence="4">CHS0354</strain>
    </source>
</reference>
<protein>
    <submittedName>
        <fullName evidence="4">Uncharacterized protein</fullName>
    </submittedName>
</protein>
<dbReference type="PANTHER" id="PTHR10656:SF69">
    <property type="entry name" value="MAB-21-LIKE HHH_H2TH-LIKE DOMAIN-CONTAINING PROTEIN"/>
    <property type="match status" value="1"/>
</dbReference>
<dbReference type="Proteomes" id="UP001195483">
    <property type="component" value="Unassembled WGS sequence"/>
</dbReference>
<dbReference type="InterPro" id="IPR024810">
    <property type="entry name" value="MAB21L/cGLR"/>
</dbReference>
<sequence length="627" mass="73481">MTNFLMVNDTHTHPGYVKLQRISISPVYTPVPVYLEEYNDGFSTIDSLNRTVLSNTLPHTLGTVYGPAYRKHNYLSGLSVDIVYALRCSQWPQEGYEWFLRRRLNGWPTPIQIENAREYGCFVTPVGHSHSPECLLEWRLSFSIAERDITRSFEDTTMKVYILLKMVKKTYIEPVVGDAFSSYHCKVCMFWMRERTPHELWRNENLLQCLVLCIRQLYEWATTGFCPDYFIVTNNIYDRKIIGSVRNNIVQILRNLLASNCTFLLGIKCCKLEQYITDEISRFDYCIIAIKTEEIVNHMLSLSAASNCRSSILQYIPQHYSTLVDYLHRIMHVSKSWSYNMQYPFKHAMMILTSQLGFHVATICKENADVLLQEQVDYLVALASGCLSFGINSDTTSVRLKLCGLGMELGNHYLIQTSLQHISDYRMRYIFSSAMHHSHYSKYRIERLFRNRYNTEELLQTQTSYSVVYLPSEISITPKPLRMEMFRSLGVPSELREESSDIWFDWAEIDSLMCLYFFQYLNFSRQRKVKHKHAALDNMIHVVSTEPDILHRDTSLNILGYSFTQENQLTSAYRCFIESFKIRPYYNAAKFHLGILFNRIHATGRGHRHYGNRRNDISSDLYCTRWQ</sequence>
<keyword evidence="5" id="KW-1185">Reference proteome</keyword>
<dbReference type="Pfam" id="PF20266">
    <property type="entry name" value="Mab-21_C"/>
    <property type="match status" value="1"/>
</dbReference>